<dbReference type="Proteomes" id="UP000887566">
    <property type="component" value="Unplaced"/>
</dbReference>
<name>A0A914USV1_9BILA</name>
<keyword evidence="2" id="KW-1185">Reference proteome</keyword>
<proteinExistence type="predicted"/>
<feature type="chain" id="PRO_5036839180" evidence="1">
    <location>
        <begin position="23"/>
        <end position="122"/>
    </location>
</feature>
<protein>
    <submittedName>
        <fullName evidence="3">Uncharacterized protein</fullName>
    </submittedName>
</protein>
<accession>A0A914USV1</accession>
<feature type="signal peptide" evidence="1">
    <location>
        <begin position="1"/>
        <end position="22"/>
    </location>
</feature>
<organism evidence="2 3">
    <name type="scientific">Plectus sambesii</name>
    <dbReference type="NCBI Taxonomy" id="2011161"/>
    <lineage>
        <taxon>Eukaryota</taxon>
        <taxon>Metazoa</taxon>
        <taxon>Ecdysozoa</taxon>
        <taxon>Nematoda</taxon>
        <taxon>Chromadorea</taxon>
        <taxon>Plectida</taxon>
        <taxon>Plectina</taxon>
        <taxon>Plectoidea</taxon>
        <taxon>Plectidae</taxon>
        <taxon>Plectus</taxon>
    </lineage>
</organism>
<dbReference type="WBParaSite" id="PSAMB.scaffold1224size34126.g12044.t1">
    <property type="protein sequence ID" value="PSAMB.scaffold1224size34126.g12044.t1"/>
    <property type="gene ID" value="PSAMB.scaffold1224size34126.g12044"/>
</dbReference>
<keyword evidence="1" id="KW-0732">Signal</keyword>
<evidence type="ECO:0000313" key="3">
    <source>
        <dbReference type="WBParaSite" id="PSAMB.scaffold1224size34126.g12044.t1"/>
    </source>
</evidence>
<sequence>MLKNLFMALASQLFNLLYFVYSQVMVHENYMTKMAKDKAPHMLEDYFHHNYVFNDNCEFWARFGRLNCDIFTNMHMERFHRTLKRQYLHQVCNRQIDYIICRLITKVAPDFAGQLHAFSMFI</sequence>
<reference evidence="3" key="1">
    <citation type="submission" date="2022-11" db="UniProtKB">
        <authorList>
            <consortium name="WormBaseParasite"/>
        </authorList>
    </citation>
    <scope>IDENTIFICATION</scope>
</reference>
<evidence type="ECO:0000313" key="2">
    <source>
        <dbReference type="Proteomes" id="UP000887566"/>
    </source>
</evidence>
<evidence type="ECO:0000256" key="1">
    <source>
        <dbReference type="SAM" id="SignalP"/>
    </source>
</evidence>
<dbReference type="AlphaFoldDB" id="A0A914USV1"/>